<dbReference type="CDD" id="cd00270">
    <property type="entry name" value="MATH_TRAF_C"/>
    <property type="match status" value="1"/>
</dbReference>
<dbReference type="InterPro" id="IPR008974">
    <property type="entry name" value="TRAF-like"/>
</dbReference>
<dbReference type="Proteomes" id="UP000663877">
    <property type="component" value="Unassembled WGS sequence"/>
</dbReference>
<name>A0A815QZ73_9BILA</name>
<dbReference type="PIRSF" id="PIRSF015614">
    <property type="entry name" value="TRAF"/>
    <property type="match status" value="1"/>
</dbReference>
<dbReference type="Gene3D" id="3.30.40.10">
    <property type="entry name" value="Zinc/RING finger domain, C3HC4 (zinc finger)"/>
    <property type="match status" value="1"/>
</dbReference>
<comment type="caution">
    <text evidence="6">The sequence shown here is derived from an EMBL/GenBank/DDBJ whole genome shotgun (WGS) entry which is preliminary data.</text>
</comment>
<sequence>MNESCNIIHAESLDDLFLASSFLFHFQVVLHLRLDRGCRNDMQTMRITCLFCNWTGLLKTYQNHLDQTHPNPICDYCNEQHTSVNDLNRHIFYNCTKVPIYCPLKSVGCDEKIPRENLVKHYLTEQHQIILINFLINKNLKPSMFMNNNLAFEYPSTIQNTTDQIGDLNETIQNLLIATGILNGDGQRIKNECMNDETTLDAIKQNFGNMKKSVEEQNILIDRIKTTFENFQEDNLAMQSKINNNNLSLHDGTHLWKITNINEKIDDAKSGKQTYIDSEPFYSSPAGYKMCLRLYLDGDGSTRRTYISLFFILMRGEYDAILKFPFCFNVIFCLMDQTDKKQHIIDVFRPDVISNSFQRPQTNTNTPSGIPKFAPTTIFQQENNPYIRDNTMFIRVIVDFGHIPKPLLSYALDINPGFTTQIQQKMIQKEIEKQQQSQMSKS</sequence>
<dbReference type="InterPro" id="IPR013083">
    <property type="entry name" value="Znf_RING/FYVE/PHD"/>
</dbReference>
<dbReference type="Pfam" id="PF21355">
    <property type="entry name" value="TRAF-mep_MATH"/>
    <property type="match status" value="1"/>
</dbReference>
<dbReference type="AlphaFoldDB" id="A0A815QZ73"/>
<dbReference type="SUPFAM" id="SSF49599">
    <property type="entry name" value="TRAF domain-like"/>
    <property type="match status" value="2"/>
</dbReference>
<evidence type="ECO:0000256" key="3">
    <source>
        <dbReference type="ARBA" id="ARBA00022843"/>
    </source>
</evidence>
<dbReference type="InterPro" id="IPR012227">
    <property type="entry name" value="TNF_rcpt-assoc_TRAF_met"/>
</dbReference>
<reference evidence="6" key="1">
    <citation type="submission" date="2021-02" db="EMBL/GenBank/DDBJ databases">
        <authorList>
            <person name="Nowell W R."/>
        </authorList>
    </citation>
    <scope>NUCLEOTIDE SEQUENCE</scope>
</reference>
<keyword evidence="2" id="KW-0053">Apoptosis</keyword>
<proteinExistence type="predicted"/>
<evidence type="ECO:0000313" key="6">
    <source>
        <dbReference type="EMBL" id="CAF1469940.1"/>
    </source>
</evidence>
<dbReference type="GO" id="GO:0043122">
    <property type="term" value="P:regulation of canonical NF-kappaB signal transduction"/>
    <property type="evidence" value="ECO:0007669"/>
    <property type="project" value="TreeGrafter"/>
</dbReference>
<keyword evidence="4" id="KW-0175">Coiled coil</keyword>
<dbReference type="SMART" id="SM00061">
    <property type="entry name" value="MATH"/>
    <property type="match status" value="1"/>
</dbReference>
<dbReference type="GO" id="GO:0007165">
    <property type="term" value="P:signal transduction"/>
    <property type="evidence" value="ECO:0007669"/>
    <property type="project" value="InterPro"/>
</dbReference>
<dbReference type="Proteomes" id="UP000663832">
    <property type="component" value="Unassembled WGS sequence"/>
</dbReference>
<dbReference type="Gene3D" id="2.60.210.10">
    <property type="entry name" value="Apoptosis, Tumor Necrosis Factor Receptor Associated Protein 2, Chain A"/>
    <property type="match status" value="1"/>
</dbReference>
<feature type="domain" description="MATH" evidence="5">
    <location>
        <begin position="251"/>
        <end position="398"/>
    </location>
</feature>
<evidence type="ECO:0000313" key="9">
    <source>
        <dbReference type="Proteomes" id="UP000663877"/>
    </source>
</evidence>
<dbReference type="PROSITE" id="PS50144">
    <property type="entry name" value="MATH"/>
    <property type="match status" value="1"/>
</dbReference>
<dbReference type="OrthoDB" id="6499288at2759"/>
<protein>
    <recommendedName>
        <fullName evidence="5">MATH domain-containing protein</fullName>
    </recommendedName>
</protein>
<evidence type="ECO:0000256" key="1">
    <source>
        <dbReference type="ARBA" id="ARBA00022499"/>
    </source>
</evidence>
<keyword evidence="3" id="KW-0832">Ubl conjugation</keyword>
<dbReference type="GO" id="GO:0042981">
    <property type="term" value="P:regulation of apoptotic process"/>
    <property type="evidence" value="ECO:0007669"/>
    <property type="project" value="InterPro"/>
</dbReference>
<dbReference type="PANTHER" id="PTHR10131:SF94">
    <property type="entry name" value="TNF RECEPTOR-ASSOCIATED FACTOR 4"/>
    <property type="match status" value="1"/>
</dbReference>
<evidence type="ECO:0000259" key="5">
    <source>
        <dbReference type="PROSITE" id="PS50144"/>
    </source>
</evidence>
<gene>
    <name evidence="6" type="ORF">BJG266_LOCUS41467</name>
    <name evidence="7" type="ORF">QVE165_LOCUS58329</name>
</gene>
<dbReference type="GO" id="GO:0006915">
    <property type="term" value="P:apoptotic process"/>
    <property type="evidence" value="ECO:0007669"/>
    <property type="project" value="UniProtKB-KW"/>
</dbReference>
<dbReference type="PANTHER" id="PTHR10131">
    <property type="entry name" value="TNF RECEPTOR ASSOCIATED FACTOR"/>
    <property type="match status" value="1"/>
</dbReference>
<evidence type="ECO:0000256" key="4">
    <source>
        <dbReference type="ARBA" id="ARBA00023054"/>
    </source>
</evidence>
<accession>A0A815QZ73</accession>
<dbReference type="EMBL" id="CAJNOM010002643">
    <property type="protein sequence ID" value="CAF1635484.1"/>
    <property type="molecule type" value="Genomic_DNA"/>
</dbReference>
<evidence type="ECO:0000313" key="8">
    <source>
        <dbReference type="Proteomes" id="UP000663832"/>
    </source>
</evidence>
<dbReference type="InterPro" id="IPR002083">
    <property type="entry name" value="MATH/TRAF_dom"/>
</dbReference>
<dbReference type="InterPro" id="IPR049342">
    <property type="entry name" value="TRAF1-6_MATH_dom"/>
</dbReference>
<evidence type="ECO:0000313" key="7">
    <source>
        <dbReference type="EMBL" id="CAF1635484.1"/>
    </source>
</evidence>
<dbReference type="GO" id="GO:0008270">
    <property type="term" value="F:zinc ion binding"/>
    <property type="evidence" value="ECO:0007669"/>
    <property type="project" value="InterPro"/>
</dbReference>
<dbReference type="FunFam" id="2.60.210.10:FF:000001">
    <property type="entry name" value="TNF receptor-associated factor"/>
    <property type="match status" value="1"/>
</dbReference>
<keyword evidence="8" id="KW-1185">Reference proteome</keyword>
<organism evidence="6 9">
    <name type="scientific">Adineta steineri</name>
    <dbReference type="NCBI Taxonomy" id="433720"/>
    <lineage>
        <taxon>Eukaryota</taxon>
        <taxon>Metazoa</taxon>
        <taxon>Spiralia</taxon>
        <taxon>Gnathifera</taxon>
        <taxon>Rotifera</taxon>
        <taxon>Eurotatoria</taxon>
        <taxon>Bdelloidea</taxon>
        <taxon>Adinetida</taxon>
        <taxon>Adinetidae</taxon>
        <taxon>Adineta</taxon>
    </lineage>
</organism>
<dbReference type="EMBL" id="CAJNOI010002327">
    <property type="protein sequence ID" value="CAF1469940.1"/>
    <property type="molecule type" value="Genomic_DNA"/>
</dbReference>
<keyword evidence="1" id="KW-1017">Isopeptide bond</keyword>
<evidence type="ECO:0000256" key="2">
    <source>
        <dbReference type="ARBA" id="ARBA00022703"/>
    </source>
</evidence>